<proteinExistence type="inferred from homology"/>
<dbReference type="SUPFAM" id="SSF58014">
    <property type="entry name" value="Coiled-coil domain of nucleotide exchange factor GrpE"/>
    <property type="match status" value="1"/>
</dbReference>
<keyword evidence="8" id="KW-1185">Reference proteome</keyword>
<feature type="coiled-coil region" evidence="5">
    <location>
        <begin position="119"/>
        <end position="146"/>
    </location>
</feature>
<dbReference type="Gene3D" id="3.90.20.20">
    <property type="match status" value="1"/>
</dbReference>
<dbReference type="HAMAP" id="MF_01151">
    <property type="entry name" value="GrpE"/>
    <property type="match status" value="1"/>
</dbReference>
<dbReference type="GO" id="GO:0051082">
    <property type="term" value="F:unfolded protein binding"/>
    <property type="evidence" value="ECO:0007669"/>
    <property type="project" value="TreeGrafter"/>
</dbReference>
<accession>A0A152A4C8</accession>
<evidence type="ECO:0000256" key="3">
    <source>
        <dbReference type="ARBA" id="ARBA00023186"/>
    </source>
</evidence>
<dbReference type="OrthoDB" id="201635at2759"/>
<dbReference type="PRINTS" id="PR00773">
    <property type="entry name" value="GRPEPROTEIN"/>
</dbReference>
<dbReference type="InterPro" id="IPR000740">
    <property type="entry name" value="GrpE"/>
</dbReference>
<evidence type="ECO:0000256" key="6">
    <source>
        <dbReference type="SAM" id="MobiDB-lite"/>
    </source>
</evidence>
<evidence type="ECO:0000256" key="5">
    <source>
        <dbReference type="SAM" id="Coils"/>
    </source>
</evidence>
<dbReference type="InterPro" id="IPR013805">
    <property type="entry name" value="GrpE_CC"/>
</dbReference>
<dbReference type="EMBL" id="LODT01000011">
    <property type="protein sequence ID" value="KYR01096.1"/>
    <property type="molecule type" value="Genomic_DNA"/>
</dbReference>
<sequence length="229" mass="26375">MNKLIRRSFSVFNQYKSNSSISLAQSGTLRNFRFYSTETNNNNNNNTSNNTNTNETKVEEKKTEETIKEDPLSEIETLKKELDETKKQLQYIAADRENVRNFAKQDVENAKKFGIQSFTKDLLEVVDQLEMALQSCKNEQLEINNELKTLHEGVKMTEGLFLKIMGNQGLTRFNPIGEKFDYNQHHAIYEIHDTTKEAGTVGNVVKQGYKLNQRLIRPAQVGVIKHPKK</sequence>
<evidence type="ECO:0000313" key="8">
    <source>
        <dbReference type="Proteomes" id="UP000076078"/>
    </source>
</evidence>
<feature type="compositionally biased region" description="Low complexity" evidence="6">
    <location>
        <begin position="37"/>
        <end position="55"/>
    </location>
</feature>
<name>A0A152A4C8_TIELA</name>
<dbReference type="FunCoup" id="A0A152A4C8">
    <property type="interactions" value="520"/>
</dbReference>
<dbReference type="Proteomes" id="UP000076078">
    <property type="component" value="Unassembled WGS sequence"/>
</dbReference>
<dbReference type="GO" id="GO:0000774">
    <property type="term" value="F:adenyl-nucleotide exchange factor activity"/>
    <property type="evidence" value="ECO:0007669"/>
    <property type="project" value="InterPro"/>
</dbReference>
<evidence type="ECO:0000256" key="2">
    <source>
        <dbReference type="ARBA" id="ARBA00009054"/>
    </source>
</evidence>
<protein>
    <submittedName>
        <fullName evidence="7">Molecular chaperone</fullName>
    </submittedName>
</protein>
<reference evidence="7 8" key="1">
    <citation type="submission" date="2015-12" db="EMBL/GenBank/DDBJ databases">
        <title>Dictyostelia acquired genes for synthesis and detection of signals that induce cell-type specialization by lateral gene transfer from prokaryotes.</title>
        <authorList>
            <person name="Gloeckner G."/>
            <person name="Schaap P."/>
        </authorList>
    </citation>
    <scope>NUCLEOTIDE SEQUENCE [LARGE SCALE GENOMIC DNA]</scope>
    <source>
        <strain evidence="7 8">TK</strain>
    </source>
</reference>
<dbReference type="CDD" id="cd00446">
    <property type="entry name" value="GrpE"/>
    <property type="match status" value="1"/>
</dbReference>
<comment type="similarity">
    <text evidence="2 4">Belongs to the GrpE family.</text>
</comment>
<dbReference type="GO" id="GO:0051087">
    <property type="term" value="F:protein-folding chaperone binding"/>
    <property type="evidence" value="ECO:0007669"/>
    <property type="project" value="InterPro"/>
</dbReference>
<dbReference type="InterPro" id="IPR009012">
    <property type="entry name" value="GrpE_head"/>
</dbReference>
<feature type="compositionally biased region" description="Basic and acidic residues" evidence="6">
    <location>
        <begin position="56"/>
        <end position="67"/>
    </location>
</feature>
<dbReference type="InParanoid" id="A0A152A4C8"/>
<dbReference type="Gene3D" id="2.30.22.10">
    <property type="entry name" value="Head domain of nucleotide exchange factor GrpE"/>
    <property type="match status" value="1"/>
</dbReference>
<evidence type="ECO:0000256" key="1">
    <source>
        <dbReference type="ARBA" id="ARBA00004305"/>
    </source>
</evidence>
<organism evidence="7 8">
    <name type="scientific">Tieghemostelium lacteum</name>
    <name type="common">Slime mold</name>
    <name type="synonym">Dictyostelium lacteum</name>
    <dbReference type="NCBI Taxonomy" id="361077"/>
    <lineage>
        <taxon>Eukaryota</taxon>
        <taxon>Amoebozoa</taxon>
        <taxon>Evosea</taxon>
        <taxon>Eumycetozoa</taxon>
        <taxon>Dictyostelia</taxon>
        <taxon>Dictyosteliales</taxon>
        <taxon>Raperosteliaceae</taxon>
        <taxon>Tieghemostelium</taxon>
    </lineage>
</organism>
<feature type="region of interest" description="Disordered" evidence="6">
    <location>
        <begin position="37"/>
        <end position="67"/>
    </location>
</feature>
<dbReference type="PANTHER" id="PTHR21237:SF23">
    <property type="entry name" value="GRPE PROTEIN HOMOLOG, MITOCHONDRIAL"/>
    <property type="match status" value="1"/>
</dbReference>
<comment type="caution">
    <text evidence="7">The sequence shown here is derived from an EMBL/GenBank/DDBJ whole genome shotgun (WGS) entry which is preliminary data.</text>
</comment>
<dbReference type="FunFam" id="2.30.22.10:FF:000002">
    <property type="entry name" value="GrpE protein homolog"/>
    <property type="match status" value="1"/>
</dbReference>
<dbReference type="PANTHER" id="PTHR21237">
    <property type="entry name" value="GRPE PROTEIN"/>
    <property type="match status" value="1"/>
</dbReference>
<dbReference type="GO" id="GO:0042803">
    <property type="term" value="F:protein homodimerization activity"/>
    <property type="evidence" value="ECO:0007669"/>
    <property type="project" value="InterPro"/>
</dbReference>
<dbReference type="AlphaFoldDB" id="A0A152A4C8"/>
<evidence type="ECO:0000313" key="7">
    <source>
        <dbReference type="EMBL" id="KYR01096.1"/>
    </source>
</evidence>
<dbReference type="SUPFAM" id="SSF51064">
    <property type="entry name" value="Head domain of nucleotide exchange factor GrpE"/>
    <property type="match status" value="1"/>
</dbReference>
<keyword evidence="5" id="KW-0175">Coiled coil</keyword>
<dbReference type="OMA" id="QHELICH"/>
<comment type="subcellular location">
    <subcellularLocation>
        <location evidence="1">Mitochondrion matrix</location>
    </subcellularLocation>
</comment>
<keyword evidence="3" id="KW-0143">Chaperone</keyword>
<dbReference type="Pfam" id="PF01025">
    <property type="entry name" value="GrpE"/>
    <property type="match status" value="1"/>
</dbReference>
<gene>
    <name evidence="7" type="ORF">DLAC_02196</name>
</gene>
<dbReference type="GO" id="GO:0030150">
    <property type="term" value="P:protein import into mitochondrial matrix"/>
    <property type="evidence" value="ECO:0007669"/>
    <property type="project" value="TreeGrafter"/>
</dbReference>
<dbReference type="GO" id="GO:0001405">
    <property type="term" value="C:PAM complex, Tim23 associated import motor"/>
    <property type="evidence" value="ECO:0007669"/>
    <property type="project" value="TreeGrafter"/>
</dbReference>
<dbReference type="STRING" id="361077.A0A152A4C8"/>
<dbReference type="GO" id="GO:0006457">
    <property type="term" value="P:protein folding"/>
    <property type="evidence" value="ECO:0007669"/>
    <property type="project" value="InterPro"/>
</dbReference>
<evidence type="ECO:0000256" key="4">
    <source>
        <dbReference type="RuleBase" id="RU004478"/>
    </source>
</evidence>